<dbReference type="SUPFAM" id="SSF50494">
    <property type="entry name" value="Trypsin-like serine proteases"/>
    <property type="match status" value="1"/>
</dbReference>
<keyword evidence="2" id="KW-0378">Hydrolase</keyword>
<evidence type="ECO:0000256" key="2">
    <source>
        <dbReference type="ARBA" id="ARBA00022801"/>
    </source>
</evidence>
<dbReference type="InterPro" id="IPR051201">
    <property type="entry name" value="Chloro_Bact_Ser_Proteases"/>
</dbReference>
<evidence type="ECO:0000256" key="1">
    <source>
        <dbReference type="ARBA" id="ARBA00022670"/>
    </source>
</evidence>
<dbReference type="PRINTS" id="PR00834">
    <property type="entry name" value="PROTEASES2C"/>
</dbReference>
<keyword evidence="5" id="KW-1185">Reference proteome</keyword>
<dbReference type="PANTHER" id="PTHR43343:SF3">
    <property type="entry name" value="PROTEASE DO-LIKE 8, CHLOROPLASTIC"/>
    <property type="match status" value="1"/>
</dbReference>
<dbReference type="InterPro" id="IPR036034">
    <property type="entry name" value="PDZ_sf"/>
</dbReference>
<dbReference type="Proteomes" id="UP000315724">
    <property type="component" value="Chromosome"/>
</dbReference>
<evidence type="ECO:0000313" key="4">
    <source>
        <dbReference type="EMBL" id="QDT33103.1"/>
    </source>
</evidence>
<dbReference type="Pfam" id="PF13180">
    <property type="entry name" value="PDZ_2"/>
    <property type="match status" value="1"/>
</dbReference>
<dbReference type="GO" id="GO:0006508">
    <property type="term" value="P:proteolysis"/>
    <property type="evidence" value="ECO:0007669"/>
    <property type="project" value="UniProtKB-KW"/>
</dbReference>
<dbReference type="Gene3D" id="2.30.42.10">
    <property type="match status" value="2"/>
</dbReference>
<dbReference type="EMBL" id="CP036267">
    <property type="protein sequence ID" value="QDT33103.1"/>
    <property type="molecule type" value="Genomic_DNA"/>
</dbReference>
<dbReference type="PROSITE" id="PS50106">
    <property type="entry name" value="PDZ"/>
    <property type="match status" value="1"/>
</dbReference>
<dbReference type="Gene3D" id="2.40.10.120">
    <property type="match status" value="1"/>
</dbReference>
<evidence type="ECO:0000313" key="5">
    <source>
        <dbReference type="Proteomes" id="UP000315724"/>
    </source>
</evidence>
<dbReference type="SUPFAM" id="SSF50156">
    <property type="entry name" value="PDZ domain-like"/>
    <property type="match status" value="2"/>
</dbReference>
<feature type="domain" description="PDZ" evidence="3">
    <location>
        <begin position="241"/>
        <end position="324"/>
    </location>
</feature>
<dbReference type="InterPro" id="IPR009003">
    <property type="entry name" value="Peptidase_S1_PA"/>
</dbReference>
<dbReference type="InterPro" id="IPR001478">
    <property type="entry name" value="PDZ"/>
</dbReference>
<dbReference type="InterPro" id="IPR001940">
    <property type="entry name" value="Peptidase_S1C"/>
</dbReference>
<dbReference type="OrthoDB" id="248175at2"/>
<dbReference type="KEGG" id="tpol:Mal48_23550"/>
<dbReference type="RefSeq" id="WP_145198894.1">
    <property type="nucleotide sequence ID" value="NZ_CP036267.1"/>
</dbReference>
<accession>A0A517QN93</accession>
<organism evidence="4 5">
    <name type="scientific">Thalassoglobus polymorphus</name>
    <dbReference type="NCBI Taxonomy" id="2527994"/>
    <lineage>
        <taxon>Bacteria</taxon>
        <taxon>Pseudomonadati</taxon>
        <taxon>Planctomycetota</taxon>
        <taxon>Planctomycetia</taxon>
        <taxon>Planctomycetales</taxon>
        <taxon>Planctomycetaceae</taxon>
        <taxon>Thalassoglobus</taxon>
    </lineage>
</organism>
<sequence length="466" mass="50750">MTNSLRQAGTCLTLIIVALATSLRAEESEFHSLRDTMRTRIVAEALKSSVNIHTEKRQKSLDVVFSAGKSSKINGMGTGIVIDERGYLVTNYHVVQDVERLRITTYDGTEYDGRVLAYDSRQDLAIIKVDAVKPLTVAKMGSSSDLMLGEDVIAIGNAYGYESTVTQGIISHQSRDVEVNEEQSYQNLIQIDAAINPGNSGGPLLNADGEVIGINVAIRAGAQRIGFAIPIDDARKIVARLINIERHYQTYHGIRALDYKNGRDRKLVVQSTVANSPGAAAGLEDGDIILKSGTVDVVDAADLERSLIGKKPGEKVELVVKRADEEKTLDLVVSSVSASRAVAGRQTVPSRTVTQKQVTSKSVIEKSWNLLGLKLSKLPSEVSLAGQPYHGGLQVSDVRVNGPAYTKGIRKGDILVGLHIWETTNDENIEYVLNHPQLKTIGPLKFYIVRNGETLFGHFPLLVSQR</sequence>
<protein>
    <submittedName>
        <fullName evidence="4">Serine protease HtrA</fullName>
    </submittedName>
</protein>
<gene>
    <name evidence="4" type="primary">htrA_2</name>
    <name evidence="4" type="ORF">Mal48_23550</name>
</gene>
<dbReference type="AlphaFoldDB" id="A0A517QN93"/>
<keyword evidence="1 4" id="KW-0645">Protease</keyword>
<reference evidence="4 5" key="1">
    <citation type="submission" date="2019-02" db="EMBL/GenBank/DDBJ databases">
        <title>Deep-cultivation of Planctomycetes and their phenomic and genomic characterization uncovers novel biology.</title>
        <authorList>
            <person name="Wiegand S."/>
            <person name="Jogler M."/>
            <person name="Boedeker C."/>
            <person name="Pinto D."/>
            <person name="Vollmers J."/>
            <person name="Rivas-Marin E."/>
            <person name="Kohn T."/>
            <person name="Peeters S.H."/>
            <person name="Heuer A."/>
            <person name="Rast P."/>
            <person name="Oberbeckmann S."/>
            <person name="Bunk B."/>
            <person name="Jeske O."/>
            <person name="Meyerdierks A."/>
            <person name="Storesund J.E."/>
            <person name="Kallscheuer N."/>
            <person name="Luecker S."/>
            <person name="Lage O.M."/>
            <person name="Pohl T."/>
            <person name="Merkel B.J."/>
            <person name="Hornburger P."/>
            <person name="Mueller R.-W."/>
            <person name="Bruemmer F."/>
            <person name="Labrenz M."/>
            <person name="Spormann A.M."/>
            <person name="Op den Camp H."/>
            <person name="Overmann J."/>
            <person name="Amann R."/>
            <person name="Jetten M.S.M."/>
            <person name="Mascher T."/>
            <person name="Medema M.H."/>
            <person name="Devos D.P."/>
            <person name="Kaster A.-K."/>
            <person name="Ovreas L."/>
            <person name="Rohde M."/>
            <person name="Galperin M.Y."/>
            <person name="Jogler C."/>
        </authorList>
    </citation>
    <scope>NUCLEOTIDE SEQUENCE [LARGE SCALE GENOMIC DNA]</scope>
    <source>
        <strain evidence="4 5">Mal48</strain>
    </source>
</reference>
<dbReference type="SMART" id="SM00228">
    <property type="entry name" value="PDZ"/>
    <property type="match status" value="2"/>
</dbReference>
<evidence type="ECO:0000259" key="3">
    <source>
        <dbReference type="PROSITE" id="PS50106"/>
    </source>
</evidence>
<dbReference type="PANTHER" id="PTHR43343">
    <property type="entry name" value="PEPTIDASE S12"/>
    <property type="match status" value="1"/>
</dbReference>
<dbReference type="GO" id="GO:0004252">
    <property type="term" value="F:serine-type endopeptidase activity"/>
    <property type="evidence" value="ECO:0007669"/>
    <property type="project" value="InterPro"/>
</dbReference>
<dbReference type="Pfam" id="PF13365">
    <property type="entry name" value="Trypsin_2"/>
    <property type="match status" value="1"/>
</dbReference>
<name>A0A517QN93_9PLAN</name>
<proteinExistence type="predicted"/>